<dbReference type="AlphaFoldDB" id="X1NUD6"/>
<evidence type="ECO:0008006" key="2">
    <source>
        <dbReference type="Google" id="ProtNLM"/>
    </source>
</evidence>
<dbReference type="Gene3D" id="3.20.20.80">
    <property type="entry name" value="Glycosidases"/>
    <property type="match status" value="1"/>
</dbReference>
<dbReference type="SUPFAM" id="SSF51445">
    <property type="entry name" value="(Trans)glycosidases"/>
    <property type="match status" value="1"/>
</dbReference>
<dbReference type="PANTHER" id="PTHR12631">
    <property type="entry name" value="ALPHA-L-IDURONIDASE"/>
    <property type="match status" value="1"/>
</dbReference>
<dbReference type="GO" id="GO:0004553">
    <property type="term" value="F:hydrolase activity, hydrolyzing O-glycosyl compounds"/>
    <property type="evidence" value="ECO:0007669"/>
    <property type="project" value="TreeGrafter"/>
</dbReference>
<dbReference type="InterPro" id="IPR051923">
    <property type="entry name" value="Glycosyl_Hydrolase_39"/>
</dbReference>
<proteinExistence type="predicted"/>
<accession>X1NUD6</accession>
<sequence length="272" mass="31373">LSIDPSHDAFITSLADNGIIMTYVLSFWDKAYKAGGSEIPIPRFKTEEEIQRYLDFVQFIVHHFKDRIEYYEIWNEPNSILPIQHIEVEDYINLVERTVPVIRQEYPEAKIVVGGTDYLIQSDSQDYLFSILRSDVMPLVDVVEWHPMYGTSPEYDSCREYYYEYPSIVQEIKDVASAHGFEGEYFADELTWRDLEHVSPEDLPWLHAYSETVCAKYLARGIVIHLGMDVAVSQHGHYPDQLQLFCTIQNLCTVMAGTEAASLPIEIQSEAT</sequence>
<dbReference type="EMBL" id="BARV01022039">
    <property type="protein sequence ID" value="GAI30395.1"/>
    <property type="molecule type" value="Genomic_DNA"/>
</dbReference>
<comment type="caution">
    <text evidence="1">The sequence shown here is derived from an EMBL/GenBank/DDBJ whole genome shotgun (WGS) entry which is preliminary data.</text>
</comment>
<feature type="non-terminal residue" evidence="1">
    <location>
        <position position="1"/>
    </location>
</feature>
<gene>
    <name evidence="1" type="ORF">S06H3_36395</name>
</gene>
<organism evidence="1">
    <name type="scientific">marine sediment metagenome</name>
    <dbReference type="NCBI Taxonomy" id="412755"/>
    <lineage>
        <taxon>unclassified sequences</taxon>
        <taxon>metagenomes</taxon>
        <taxon>ecological metagenomes</taxon>
    </lineage>
</organism>
<evidence type="ECO:0000313" key="1">
    <source>
        <dbReference type="EMBL" id="GAI30395.1"/>
    </source>
</evidence>
<feature type="non-terminal residue" evidence="1">
    <location>
        <position position="272"/>
    </location>
</feature>
<reference evidence="1" key="1">
    <citation type="journal article" date="2014" name="Front. Microbiol.">
        <title>High frequency of phylogenetically diverse reductive dehalogenase-homologous genes in deep subseafloor sedimentary metagenomes.</title>
        <authorList>
            <person name="Kawai M."/>
            <person name="Futagami T."/>
            <person name="Toyoda A."/>
            <person name="Takaki Y."/>
            <person name="Nishi S."/>
            <person name="Hori S."/>
            <person name="Arai W."/>
            <person name="Tsubouchi T."/>
            <person name="Morono Y."/>
            <person name="Uchiyama I."/>
            <person name="Ito T."/>
            <person name="Fujiyama A."/>
            <person name="Inagaki F."/>
            <person name="Takami H."/>
        </authorList>
    </citation>
    <scope>NUCLEOTIDE SEQUENCE</scope>
    <source>
        <strain evidence="1">Expedition CK06-06</strain>
    </source>
</reference>
<dbReference type="PANTHER" id="PTHR12631:SF10">
    <property type="entry name" value="BETA-XYLOSIDASE-LIKE PROTEIN-RELATED"/>
    <property type="match status" value="1"/>
</dbReference>
<name>X1NUD6_9ZZZZ</name>
<dbReference type="InterPro" id="IPR017853">
    <property type="entry name" value="GH"/>
</dbReference>
<protein>
    <recommendedName>
        <fullName evidence="2">Glycoside hydrolase family 5 domain-containing protein</fullName>
    </recommendedName>
</protein>